<comment type="similarity">
    <text evidence="2">Belongs to the mitochondrion-specific ribosomal protein mL49 family.</text>
</comment>
<evidence type="ECO:0000256" key="1">
    <source>
        <dbReference type="ARBA" id="ARBA00004173"/>
    </source>
</evidence>
<dbReference type="Gene3D" id="3.30.780.10">
    <property type="entry name" value="SUI1-like domain"/>
    <property type="match status" value="1"/>
</dbReference>
<dbReference type="SUPFAM" id="SSF55159">
    <property type="entry name" value="eIF1-like"/>
    <property type="match status" value="1"/>
</dbReference>
<dbReference type="STRING" id="503106.A0A218ZAF6"/>
<dbReference type="OrthoDB" id="19439at2759"/>
<organism evidence="7 8">
    <name type="scientific">Diplocarpon coronariae</name>
    <dbReference type="NCBI Taxonomy" id="2795749"/>
    <lineage>
        <taxon>Eukaryota</taxon>
        <taxon>Fungi</taxon>
        <taxon>Dikarya</taxon>
        <taxon>Ascomycota</taxon>
        <taxon>Pezizomycotina</taxon>
        <taxon>Leotiomycetes</taxon>
        <taxon>Helotiales</taxon>
        <taxon>Drepanopezizaceae</taxon>
        <taxon>Diplocarpon</taxon>
    </lineage>
</organism>
<protein>
    <recommendedName>
        <fullName evidence="6">Large ribosomal subunit protein mL49</fullName>
    </recommendedName>
</protein>
<reference evidence="7 8" key="1">
    <citation type="submission" date="2017-04" db="EMBL/GenBank/DDBJ databases">
        <title>Draft genome sequence of Marssonina coronaria NL1: causal agent of apple blotch.</title>
        <authorList>
            <person name="Cheng Q."/>
        </authorList>
    </citation>
    <scope>NUCLEOTIDE SEQUENCE [LARGE SCALE GENOMIC DNA]</scope>
    <source>
        <strain evidence="7 8">NL1</strain>
    </source>
</reference>
<name>A0A218ZAF6_9HELO</name>
<gene>
    <name evidence="7" type="ORF">B2J93_1429</name>
</gene>
<keyword evidence="8" id="KW-1185">Reference proteome</keyword>
<evidence type="ECO:0000256" key="4">
    <source>
        <dbReference type="ARBA" id="ARBA00023128"/>
    </source>
</evidence>
<comment type="caution">
    <text evidence="7">The sequence shown here is derived from an EMBL/GenBank/DDBJ whole genome shotgun (WGS) entry which is preliminary data.</text>
</comment>
<keyword evidence="3" id="KW-0689">Ribosomal protein</keyword>
<dbReference type="Pfam" id="PF05046">
    <property type="entry name" value="Img2"/>
    <property type="match status" value="1"/>
</dbReference>
<dbReference type="InterPro" id="IPR007740">
    <property type="entry name" value="Ribosomal_mL49"/>
</dbReference>
<dbReference type="EMBL" id="MZNU01000102">
    <property type="protein sequence ID" value="OWP04570.1"/>
    <property type="molecule type" value="Genomic_DNA"/>
</dbReference>
<dbReference type="InParanoid" id="A0A218ZAF6"/>
<evidence type="ECO:0000256" key="2">
    <source>
        <dbReference type="ARBA" id="ARBA00005677"/>
    </source>
</evidence>
<dbReference type="InterPro" id="IPR036877">
    <property type="entry name" value="SUI1_dom_sf"/>
</dbReference>
<dbReference type="AlphaFoldDB" id="A0A218ZAF6"/>
<evidence type="ECO:0000256" key="3">
    <source>
        <dbReference type="ARBA" id="ARBA00022980"/>
    </source>
</evidence>
<keyword evidence="5" id="KW-0687">Ribonucleoprotein</keyword>
<dbReference type="PANTHER" id="PTHR13477:SF0">
    <property type="entry name" value="LARGE RIBOSOMAL SUBUNIT PROTEIN ML49"/>
    <property type="match status" value="1"/>
</dbReference>
<accession>A0A218ZAF6</accession>
<dbReference type="PANTHER" id="PTHR13477">
    <property type="entry name" value="MITOCHONDRIAL 39S RIBOSOMAL PROTEIN L49"/>
    <property type="match status" value="1"/>
</dbReference>
<dbReference type="GO" id="GO:0003743">
    <property type="term" value="F:translation initiation factor activity"/>
    <property type="evidence" value="ECO:0007669"/>
    <property type="project" value="InterPro"/>
</dbReference>
<dbReference type="GO" id="GO:0003735">
    <property type="term" value="F:structural constituent of ribosome"/>
    <property type="evidence" value="ECO:0007669"/>
    <property type="project" value="InterPro"/>
</dbReference>
<evidence type="ECO:0000313" key="7">
    <source>
        <dbReference type="EMBL" id="OWP04570.1"/>
    </source>
</evidence>
<evidence type="ECO:0000256" key="5">
    <source>
        <dbReference type="ARBA" id="ARBA00023274"/>
    </source>
</evidence>
<sequence length="141" mass="15503">MASSLHPVFLRPTNLPGPASLQRVLGAARASRAMIRAESTSAASVQAEQATLAASRPYRITLTRSKGLPIYLLAKRGGNKKLTRIRRIEGDVKELKKDLQEALGMDGKDVTINQLTKQIIVKGHMKPQIQQFFTDRPSTVL</sequence>
<comment type="subcellular location">
    <subcellularLocation>
        <location evidence="1">Mitochondrion</location>
    </subcellularLocation>
</comment>
<keyword evidence="4" id="KW-0496">Mitochondrion</keyword>
<evidence type="ECO:0000313" key="8">
    <source>
        <dbReference type="Proteomes" id="UP000242519"/>
    </source>
</evidence>
<dbReference type="Proteomes" id="UP000242519">
    <property type="component" value="Unassembled WGS sequence"/>
</dbReference>
<evidence type="ECO:0000256" key="6">
    <source>
        <dbReference type="ARBA" id="ARBA00035191"/>
    </source>
</evidence>
<dbReference type="GO" id="GO:0005762">
    <property type="term" value="C:mitochondrial large ribosomal subunit"/>
    <property type="evidence" value="ECO:0007669"/>
    <property type="project" value="TreeGrafter"/>
</dbReference>
<proteinExistence type="inferred from homology"/>